<comment type="caution">
    <text evidence="2">The sequence shown here is derived from an EMBL/GenBank/DDBJ whole genome shotgun (WGS) entry which is preliminary data.</text>
</comment>
<dbReference type="EMBL" id="AWEY01000029">
    <property type="protein sequence ID" value="ERK39030.1"/>
    <property type="molecule type" value="Genomic_DNA"/>
</dbReference>
<dbReference type="RefSeq" id="WP_021589846.1">
    <property type="nucleotide sequence ID" value="NZ_AWEY01000029.1"/>
</dbReference>
<evidence type="ECO:0000256" key="1">
    <source>
        <dbReference type="SAM" id="Phobius"/>
    </source>
</evidence>
<evidence type="ECO:0000313" key="3">
    <source>
        <dbReference type="Proteomes" id="UP000016648"/>
    </source>
</evidence>
<feature type="transmembrane region" description="Helical" evidence="1">
    <location>
        <begin position="108"/>
        <end position="127"/>
    </location>
</feature>
<keyword evidence="1" id="KW-0812">Transmembrane</keyword>
<feature type="transmembrane region" description="Helical" evidence="1">
    <location>
        <begin position="28"/>
        <end position="47"/>
    </location>
</feature>
<name>U2NLT9_9BACT</name>
<feature type="transmembrane region" description="Helical" evidence="1">
    <location>
        <begin position="133"/>
        <end position="154"/>
    </location>
</feature>
<dbReference type="PATRIC" id="fig|1115809.3.peg.1555"/>
<feature type="transmembrane region" description="Helical" evidence="1">
    <location>
        <begin position="166"/>
        <end position="185"/>
    </location>
</feature>
<protein>
    <submittedName>
        <fullName evidence="2">Putative membrane protein</fullName>
    </submittedName>
</protein>
<dbReference type="Proteomes" id="UP000016648">
    <property type="component" value="Unassembled WGS sequence"/>
</dbReference>
<dbReference type="AlphaFoldDB" id="U2NLT9"/>
<reference evidence="2 3" key="1">
    <citation type="submission" date="2013-08" db="EMBL/GenBank/DDBJ databases">
        <authorList>
            <person name="Durkin A.S."/>
            <person name="Haft D.R."/>
            <person name="McCorrison J."/>
            <person name="Torralba M."/>
            <person name="Gillis M."/>
            <person name="Haft D.H."/>
            <person name="Methe B."/>
            <person name="Sutton G."/>
            <person name="Nelson K.E."/>
        </authorList>
    </citation>
    <scope>NUCLEOTIDE SEQUENCE [LARGE SCALE GENOMIC DNA]</scope>
    <source>
        <strain evidence="2 3">F0067</strain>
    </source>
</reference>
<feature type="transmembrane region" description="Helical" evidence="1">
    <location>
        <begin position="67"/>
        <end position="88"/>
    </location>
</feature>
<keyword evidence="3" id="KW-1185">Reference proteome</keyword>
<gene>
    <name evidence="2" type="ORF">HMPREF9135_1176</name>
</gene>
<keyword evidence="1" id="KW-0472">Membrane</keyword>
<sequence length="245" mass="27165">METVVTLMMLLTVGCFLLKQTFMGVRQILVTAVVVMMFVALMWPFAITQSKTQIASWLSNPQLMLDVAVLLSVDIALEIAFCVTDVDVRTSRKVSRRKRMWFRFLRHFPGLLVFPVFFAVLVWAIFALPGVDFALVGWSLGVALLFVLPLLAYLLRRLVPEEELRLELLFLCNLLLGGLGVIATVNGTTAVKGVSQVNYAALGAMAALILVVGGVGFVARRVRQKRAVARLQRKQYGRTACPSHP</sequence>
<accession>U2NLT9</accession>
<feature type="transmembrane region" description="Helical" evidence="1">
    <location>
        <begin position="197"/>
        <end position="219"/>
    </location>
</feature>
<proteinExistence type="predicted"/>
<evidence type="ECO:0000313" key="2">
    <source>
        <dbReference type="EMBL" id="ERK39030.1"/>
    </source>
</evidence>
<organism evidence="2 3">
    <name type="scientific">Segatella baroniae F0067</name>
    <dbReference type="NCBI Taxonomy" id="1115809"/>
    <lineage>
        <taxon>Bacteria</taxon>
        <taxon>Pseudomonadati</taxon>
        <taxon>Bacteroidota</taxon>
        <taxon>Bacteroidia</taxon>
        <taxon>Bacteroidales</taxon>
        <taxon>Prevotellaceae</taxon>
        <taxon>Segatella</taxon>
    </lineage>
</organism>
<keyword evidence="1" id="KW-1133">Transmembrane helix</keyword>